<keyword evidence="5" id="KW-0862">Zinc</keyword>
<dbReference type="Proteomes" id="UP000778970">
    <property type="component" value="Unassembled WGS sequence"/>
</dbReference>
<evidence type="ECO:0000256" key="5">
    <source>
        <dbReference type="PIRSR" id="PIRSR604254-1"/>
    </source>
</evidence>
<dbReference type="PANTHER" id="PTHR20855:SF3">
    <property type="entry name" value="LD03007P"/>
    <property type="match status" value="1"/>
</dbReference>
<evidence type="ECO:0000313" key="9">
    <source>
        <dbReference type="Proteomes" id="UP000778970"/>
    </source>
</evidence>
<dbReference type="GO" id="GO:0016020">
    <property type="term" value="C:membrane"/>
    <property type="evidence" value="ECO:0007669"/>
    <property type="project" value="UniProtKB-SubCell"/>
</dbReference>
<comment type="subcellular location">
    <subcellularLocation>
        <location evidence="1">Membrane</location>
        <topology evidence="1">Multi-pass membrane protein</topology>
    </subcellularLocation>
</comment>
<feature type="transmembrane region" description="Helical" evidence="7">
    <location>
        <begin position="191"/>
        <end position="211"/>
    </location>
</feature>
<feature type="transmembrane region" description="Helical" evidence="7">
    <location>
        <begin position="99"/>
        <end position="124"/>
    </location>
</feature>
<proteinExistence type="predicted"/>
<accession>A0A934UYS7</accession>
<name>A0A934UYS7_9PROT</name>
<keyword evidence="3 7" id="KW-1133">Transmembrane helix</keyword>
<keyword evidence="2 7" id="KW-0812">Transmembrane</keyword>
<feature type="region of interest" description="Disordered" evidence="6">
    <location>
        <begin position="1"/>
        <end position="20"/>
    </location>
</feature>
<evidence type="ECO:0000256" key="6">
    <source>
        <dbReference type="SAM" id="MobiDB-lite"/>
    </source>
</evidence>
<dbReference type="PANTHER" id="PTHR20855">
    <property type="entry name" value="ADIPOR/PROGESTIN RECEPTOR-RELATED"/>
    <property type="match status" value="1"/>
</dbReference>
<dbReference type="Pfam" id="PF03006">
    <property type="entry name" value="HlyIII"/>
    <property type="match status" value="1"/>
</dbReference>
<sequence length="269" mass="28787">MAFSHGPGPNASGRGWNSDPPFAKGKTGITLAHAMSDPAAQPHLDDATTPERRDHPLTYAQARRGRRADAVVHLLGVPLGLIAAAVMLGRAALTPEAGALTWVSLLLYTATLIAMLVFSATYNMTRAEHRIERLRAIDHATIFLLIAGTYTPFMLVKVGGAWGAGFTAFVWVCALAGAALKIAFPRRLERVSIALYLLLGWSVVMTLNTLIESVAPAPLWLLLAGGVTYTAGVGIYLMKHATYHKALWHLFVLAAASLHYLAISLSVLG</sequence>
<evidence type="ECO:0000256" key="4">
    <source>
        <dbReference type="ARBA" id="ARBA00023136"/>
    </source>
</evidence>
<keyword evidence="4 7" id="KW-0472">Membrane</keyword>
<dbReference type="AlphaFoldDB" id="A0A934UYS7"/>
<protein>
    <recommendedName>
        <fullName evidence="10">Hemolysin III</fullName>
    </recommendedName>
</protein>
<feature type="binding site" evidence="5">
    <location>
        <position position="249"/>
    </location>
    <ligand>
        <name>Zn(2+)</name>
        <dbReference type="ChEBI" id="CHEBI:29105"/>
    </ligand>
</feature>
<feature type="transmembrane region" description="Helical" evidence="7">
    <location>
        <begin position="136"/>
        <end position="155"/>
    </location>
</feature>
<reference evidence="8" key="1">
    <citation type="submission" date="2017-08" db="EMBL/GenBank/DDBJ databases">
        <authorList>
            <person name="Imhoff J.F."/>
            <person name="Rahn T."/>
            <person name="Kuenzel S."/>
            <person name="Neulinger S.C."/>
        </authorList>
    </citation>
    <scope>NUCLEOTIDE SEQUENCE</scope>
    <source>
        <strain evidence="8">DSM 9154</strain>
    </source>
</reference>
<feature type="transmembrane region" description="Helical" evidence="7">
    <location>
        <begin position="250"/>
        <end position="268"/>
    </location>
</feature>
<evidence type="ECO:0000256" key="3">
    <source>
        <dbReference type="ARBA" id="ARBA00022989"/>
    </source>
</evidence>
<feature type="transmembrane region" description="Helical" evidence="7">
    <location>
        <begin position="71"/>
        <end position="93"/>
    </location>
</feature>
<keyword evidence="5" id="KW-0479">Metal-binding</keyword>
<evidence type="ECO:0000256" key="1">
    <source>
        <dbReference type="ARBA" id="ARBA00004141"/>
    </source>
</evidence>
<keyword evidence="9" id="KW-1185">Reference proteome</keyword>
<feature type="transmembrane region" description="Helical" evidence="7">
    <location>
        <begin position="217"/>
        <end position="238"/>
    </location>
</feature>
<comment type="caution">
    <text evidence="8">The sequence shown here is derived from an EMBL/GenBank/DDBJ whole genome shotgun (WGS) entry which is preliminary data.</text>
</comment>
<reference evidence="8" key="2">
    <citation type="journal article" date="2020" name="Microorganisms">
        <title>Osmotic Adaptation and Compatible Solute Biosynthesis of Phototrophic Bacteria as Revealed from Genome Analyses.</title>
        <authorList>
            <person name="Imhoff J.F."/>
            <person name="Rahn T."/>
            <person name="Kunzel S."/>
            <person name="Keller A."/>
            <person name="Neulinger S.C."/>
        </authorList>
    </citation>
    <scope>NUCLEOTIDE SEQUENCE</scope>
    <source>
        <strain evidence="8">DSM 9154</strain>
    </source>
</reference>
<evidence type="ECO:0000256" key="2">
    <source>
        <dbReference type="ARBA" id="ARBA00022692"/>
    </source>
</evidence>
<gene>
    <name evidence="8" type="ORF">CKO21_02360</name>
</gene>
<evidence type="ECO:0000256" key="7">
    <source>
        <dbReference type="SAM" id="Phobius"/>
    </source>
</evidence>
<feature type="transmembrane region" description="Helical" evidence="7">
    <location>
        <begin position="161"/>
        <end position="184"/>
    </location>
</feature>
<organism evidence="8 9">
    <name type="scientific">Rhodovibrio salinarum</name>
    <dbReference type="NCBI Taxonomy" id="1087"/>
    <lineage>
        <taxon>Bacteria</taxon>
        <taxon>Pseudomonadati</taxon>
        <taxon>Pseudomonadota</taxon>
        <taxon>Alphaproteobacteria</taxon>
        <taxon>Rhodospirillales</taxon>
        <taxon>Rhodovibrionaceae</taxon>
        <taxon>Rhodovibrio</taxon>
    </lineage>
</organism>
<dbReference type="GO" id="GO:0046872">
    <property type="term" value="F:metal ion binding"/>
    <property type="evidence" value="ECO:0007669"/>
    <property type="project" value="UniProtKB-KW"/>
</dbReference>
<dbReference type="InterPro" id="IPR004254">
    <property type="entry name" value="AdipoR/HlyIII-related"/>
</dbReference>
<evidence type="ECO:0008006" key="10">
    <source>
        <dbReference type="Google" id="ProtNLM"/>
    </source>
</evidence>
<evidence type="ECO:0000313" key="8">
    <source>
        <dbReference type="EMBL" id="MBK1696088.1"/>
    </source>
</evidence>
<dbReference type="EMBL" id="NRRE01000009">
    <property type="protein sequence ID" value="MBK1696088.1"/>
    <property type="molecule type" value="Genomic_DNA"/>
</dbReference>